<accession>A0A0C5CAQ5</accession>
<organism evidence="2 4">
    <name type="scientific">Heyndrickxia coagulans</name>
    <name type="common">Weizmannia coagulans</name>
    <dbReference type="NCBI Taxonomy" id="1398"/>
    <lineage>
        <taxon>Bacteria</taxon>
        <taxon>Bacillati</taxon>
        <taxon>Bacillota</taxon>
        <taxon>Bacilli</taxon>
        <taxon>Bacillales</taxon>
        <taxon>Bacillaceae</taxon>
        <taxon>Heyndrickxia</taxon>
    </lineage>
</organism>
<dbReference type="EMBL" id="LRPN01000033">
    <property type="protein sequence ID" value="KWZ83993.1"/>
    <property type="molecule type" value="Genomic_DNA"/>
</dbReference>
<gene>
    <name evidence="2" type="ORF">HMPREF3213_01052</name>
    <name evidence="1" type="ORF">SB48_HM08orf02692</name>
</gene>
<dbReference type="EMBL" id="CP010525">
    <property type="protein sequence ID" value="AJO22495.1"/>
    <property type="molecule type" value="Genomic_DNA"/>
</dbReference>
<evidence type="ECO:0000313" key="2">
    <source>
        <dbReference type="EMBL" id="KWZ83993.1"/>
    </source>
</evidence>
<reference evidence="2" key="4">
    <citation type="submission" date="2016-01" db="EMBL/GenBank/DDBJ databases">
        <authorList>
            <person name="Oliw E.H."/>
        </authorList>
    </citation>
    <scope>NUCLEOTIDE SEQUENCE [LARGE SCALE GENOMIC DNA]</scope>
    <source>
        <strain evidence="2">GED7749B</strain>
    </source>
</reference>
<dbReference type="PATRIC" id="fig|1398.22.peg.1061"/>
<proteinExistence type="predicted"/>
<keyword evidence="3" id="KW-1185">Reference proteome</keyword>
<reference evidence="1" key="1">
    <citation type="submission" date="2015-01" db="EMBL/GenBank/DDBJ databases">
        <title>Comparative genome analysis of Bacillus coagulans HM-08, Clostridium butyricum HM-68, Bacillus subtilis HM-66 and Bacillus licheniformis BL-09.</title>
        <authorList>
            <person name="Zhang H."/>
        </authorList>
    </citation>
    <scope>NUCLEOTIDE SEQUENCE [LARGE SCALE GENOMIC DNA]</scope>
    <source>
        <strain evidence="1">HM-08</strain>
    </source>
</reference>
<reference evidence="3" key="2">
    <citation type="submission" date="2015-01" db="EMBL/GenBank/DDBJ databases">
        <title>Comparative genome analysis of Bacillus coagulans HM-08, Clostridium butyricum HM-68, Bacillus subtilis HM-66 and Bacillus paralicheniformis BL-09.</title>
        <authorList>
            <person name="Zhang H."/>
        </authorList>
    </citation>
    <scope>NUCLEOTIDE SEQUENCE [LARGE SCALE GENOMIC DNA]</scope>
    <source>
        <strain evidence="3">HM-08</strain>
    </source>
</reference>
<reference evidence="4" key="3">
    <citation type="submission" date="2016-01" db="EMBL/GenBank/DDBJ databases">
        <authorList>
            <person name="Mitreva M."/>
            <person name="Pepin K.H."/>
            <person name="Mihindukulasuriya K.A."/>
            <person name="Fulton R."/>
            <person name="Fronick C."/>
            <person name="O'Laughlin M."/>
            <person name="Miner T."/>
            <person name="Herter B."/>
            <person name="Rosa B.A."/>
            <person name="Cordes M."/>
            <person name="Tomlinson C."/>
            <person name="Wollam A."/>
            <person name="Palsikar V.B."/>
            <person name="Mardis E.R."/>
            <person name="Wilson R.K."/>
        </authorList>
    </citation>
    <scope>NUCLEOTIDE SEQUENCE [LARGE SCALE GENOMIC DNA]</scope>
    <source>
        <strain evidence="4">GED7749B</strain>
    </source>
</reference>
<name>A0A0C5CAQ5_HEYCO</name>
<dbReference type="AlphaFoldDB" id="A0A0C5CAQ5"/>
<protein>
    <submittedName>
        <fullName evidence="2">Uncharacterized protein</fullName>
    </submittedName>
</protein>
<evidence type="ECO:0000313" key="4">
    <source>
        <dbReference type="Proteomes" id="UP000070376"/>
    </source>
</evidence>
<evidence type="ECO:0000313" key="1">
    <source>
        <dbReference type="EMBL" id="AJO22495.1"/>
    </source>
</evidence>
<dbReference type="Proteomes" id="UP000032024">
    <property type="component" value="Chromosome"/>
</dbReference>
<dbReference type="Proteomes" id="UP000070376">
    <property type="component" value="Unassembled WGS sequence"/>
</dbReference>
<sequence>MVEKTQPLAESVILYVETHTHLITKRYRSEGIWLRKKFTR</sequence>
<evidence type="ECO:0000313" key="3">
    <source>
        <dbReference type="Proteomes" id="UP000032024"/>
    </source>
</evidence>